<dbReference type="GO" id="GO:0031209">
    <property type="term" value="C:SCAR complex"/>
    <property type="evidence" value="ECO:0007669"/>
    <property type="project" value="TreeGrafter"/>
</dbReference>
<comment type="subcellular location">
    <subcellularLocation>
        <location evidence="2">Cytoplasm</location>
        <location evidence="2">Cytoskeleton</location>
    </subcellularLocation>
</comment>
<dbReference type="FunCoup" id="A0A1W4WEN8">
    <property type="interactions" value="17"/>
</dbReference>
<feature type="region of interest" description="Disordered" evidence="3">
    <location>
        <begin position="1034"/>
        <end position="1059"/>
    </location>
</feature>
<feature type="region of interest" description="Disordered" evidence="3">
    <location>
        <begin position="295"/>
        <end position="353"/>
    </location>
</feature>
<dbReference type="KEGG" id="apln:108732268"/>
<reference evidence="5" key="1">
    <citation type="submission" date="2025-08" db="UniProtKB">
        <authorList>
            <consortium name="RefSeq"/>
        </authorList>
    </citation>
    <scope>IDENTIFICATION</scope>
    <source>
        <tissue evidence="5">Entire body</tissue>
    </source>
</reference>
<name>A0A1W4WEN8_AGRPL</name>
<dbReference type="GO" id="GO:0034237">
    <property type="term" value="F:protein kinase A regulatory subunit binding"/>
    <property type="evidence" value="ECO:0007669"/>
    <property type="project" value="TreeGrafter"/>
</dbReference>
<feature type="compositionally biased region" description="Basic and acidic residues" evidence="3">
    <location>
        <begin position="1550"/>
        <end position="1560"/>
    </location>
</feature>
<dbReference type="GO" id="GO:0003779">
    <property type="term" value="F:actin binding"/>
    <property type="evidence" value="ECO:0007669"/>
    <property type="project" value="UniProtKB-UniRule"/>
</dbReference>
<keyword evidence="4" id="KW-1185">Reference proteome</keyword>
<accession>A0A1W4WEN8</accession>
<feature type="region of interest" description="Disordered" evidence="3">
    <location>
        <begin position="985"/>
        <end position="1014"/>
    </location>
</feature>
<feature type="compositionally biased region" description="Basic and acidic residues" evidence="3">
    <location>
        <begin position="440"/>
        <end position="451"/>
    </location>
</feature>
<feature type="compositionally biased region" description="Polar residues" evidence="3">
    <location>
        <begin position="1520"/>
        <end position="1534"/>
    </location>
</feature>
<evidence type="ECO:0000313" key="4">
    <source>
        <dbReference type="Proteomes" id="UP000192223"/>
    </source>
</evidence>
<dbReference type="GO" id="GO:0071933">
    <property type="term" value="F:Arp2/3 complex binding"/>
    <property type="evidence" value="ECO:0007669"/>
    <property type="project" value="TreeGrafter"/>
</dbReference>
<dbReference type="RefSeq" id="XP_018318465.1">
    <property type="nucleotide sequence ID" value="XM_018462963.1"/>
</dbReference>
<feature type="compositionally biased region" description="Basic and acidic residues" evidence="3">
    <location>
        <begin position="410"/>
        <end position="422"/>
    </location>
</feature>
<proteinExistence type="inferred from homology"/>
<feature type="compositionally biased region" description="Polar residues" evidence="3">
    <location>
        <begin position="1365"/>
        <end position="1377"/>
    </location>
</feature>
<dbReference type="Gene3D" id="1.20.5.340">
    <property type="match status" value="1"/>
</dbReference>
<evidence type="ECO:0000313" key="5">
    <source>
        <dbReference type="RefSeq" id="XP_018318465.1"/>
    </source>
</evidence>
<evidence type="ECO:0000256" key="1">
    <source>
        <dbReference type="ARBA" id="ARBA00006993"/>
    </source>
</evidence>
<protein>
    <recommendedName>
        <fullName evidence="2">Wiskott-Aldrich syndrome protein family member</fullName>
        <shortName evidence="2">WASP family protein member</shortName>
    </recommendedName>
</protein>
<dbReference type="STRING" id="224129.A0A1W4WEN8"/>
<feature type="compositionally biased region" description="Basic and acidic residues" evidence="3">
    <location>
        <begin position="997"/>
        <end position="1011"/>
    </location>
</feature>
<evidence type="ECO:0000256" key="2">
    <source>
        <dbReference type="RuleBase" id="RU367034"/>
    </source>
</evidence>
<dbReference type="Proteomes" id="UP000192223">
    <property type="component" value="Unplaced"/>
</dbReference>
<dbReference type="PANTHER" id="PTHR12902:SF1">
    <property type="entry name" value="WISKOTT-ALDRICH SYNDROME PROTEIN FAMILY MEMBER"/>
    <property type="match status" value="1"/>
</dbReference>
<evidence type="ECO:0000256" key="3">
    <source>
        <dbReference type="SAM" id="MobiDB-lite"/>
    </source>
</evidence>
<dbReference type="InParanoid" id="A0A1W4WEN8"/>
<dbReference type="GO" id="GO:2000601">
    <property type="term" value="P:positive regulation of Arp2/3 complex-mediated actin nucleation"/>
    <property type="evidence" value="ECO:0007669"/>
    <property type="project" value="TreeGrafter"/>
</dbReference>
<feature type="compositionally biased region" description="Low complexity" evidence="3">
    <location>
        <begin position="502"/>
        <end position="513"/>
    </location>
</feature>
<dbReference type="GO" id="GO:0030036">
    <property type="term" value="P:actin cytoskeleton organization"/>
    <property type="evidence" value="ECO:0007669"/>
    <property type="project" value="UniProtKB-UniRule"/>
</dbReference>
<keyword evidence="2" id="KW-0963">Cytoplasm</keyword>
<feature type="region of interest" description="Disordered" evidence="3">
    <location>
        <begin position="480"/>
        <end position="576"/>
    </location>
</feature>
<feature type="compositionally biased region" description="Polar residues" evidence="3">
    <location>
        <begin position="551"/>
        <end position="568"/>
    </location>
</feature>
<comment type="subunit">
    <text evidence="2">Binds actin and the Arp2/3 complex.</text>
</comment>
<feature type="compositionally biased region" description="Basic residues" evidence="3">
    <location>
        <begin position="310"/>
        <end position="323"/>
    </location>
</feature>
<keyword evidence="2" id="KW-0206">Cytoskeleton</keyword>
<feature type="compositionally biased region" description="Basic and acidic residues" evidence="3">
    <location>
        <begin position="492"/>
        <end position="501"/>
    </location>
</feature>
<dbReference type="OrthoDB" id="8965057at2759"/>
<comment type="similarity">
    <text evidence="1 2">Belongs to the SCAR/WAVE family.</text>
</comment>
<feature type="region of interest" description="Disordered" evidence="3">
    <location>
        <begin position="400"/>
        <end position="463"/>
    </location>
</feature>
<organism evidence="4 5">
    <name type="scientific">Agrilus planipennis</name>
    <name type="common">Emerald ash borer</name>
    <name type="synonym">Agrilus marcopoli</name>
    <dbReference type="NCBI Taxonomy" id="224129"/>
    <lineage>
        <taxon>Eukaryota</taxon>
        <taxon>Metazoa</taxon>
        <taxon>Ecdysozoa</taxon>
        <taxon>Arthropoda</taxon>
        <taxon>Hexapoda</taxon>
        <taxon>Insecta</taxon>
        <taxon>Pterygota</taxon>
        <taxon>Neoptera</taxon>
        <taxon>Endopterygota</taxon>
        <taxon>Coleoptera</taxon>
        <taxon>Polyphaga</taxon>
        <taxon>Elateriformia</taxon>
        <taxon>Buprestoidea</taxon>
        <taxon>Buprestidae</taxon>
        <taxon>Agrilinae</taxon>
        <taxon>Agrilus</taxon>
    </lineage>
</organism>
<feature type="compositionally biased region" description="Basic and acidic residues" evidence="3">
    <location>
        <begin position="1505"/>
        <end position="1519"/>
    </location>
</feature>
<feature type="compositionally biased region" description="Basic and acidic residues" evidence="3">
    <location>
        <begin position="676"/>
        <end position="697"/>
    </location>
</feature>
<comment type="function">
    <text evidence="2">Downstream effector molecule involved in the transmission of signals from tyrosine kinase receptors and small GTPases to the actin cytoskeleton. Promotes formation of actin filaments. Part of the WAVE complex that regulates lamellipodia formation. The WAVE complex regulates actin filament reorganization via its interaction with the Arp2/3 complex.</text>
</comment>
<feature type="compositionally biased region" description="Polar residues" evidence="3">
    <location>
        <begin position="716"/>
        <end position="743"/>
    </location>
</feature>
<feature type="compositionally biased region" description="Polar residues" evidence="3">
    <location>
        <begin position="1050"/>
        <end position="1059"/>
    </location>
</feature>
<feature type="region of interest" description="Disordered" evidence="3">
    <location>
        <begin position="852"/>
        <end position="891"/>
    </location>
</feature>
<dbReference type="CTD" id="53563"/>
<sequence>MPFVQRVVEPKYVSRTSLFDEDGKPKISDGELDAVTNSTLSNALRQLASLVLAANDIFTELTKDLQKITERSHSLKTKIEKLDQKVATYDPKKVSVPESDISTFALLKNHYARRQQVDSNLFSVTTRPNAVQALYDAAAKTPVHVIRQMDRWRRNGTRSSRFFVCTPVLGQRRKKIKGKIDIEIETRMPAAVEELRRWTSTEALGDITVTPDCPNRIPQSVTYLSDGNVTDGTLVSDDDGIDHKLPSPEEQVQAIALKFPAEMVAVDISGRRFSRLSSQRRSVLYRSSGACTTTDAGVVDGASSSTATRRQTRSRRSRTRRRTTLAGTDEKEIKNALEAGEGQSTSTAAAPEEIVSYDIPPPFLRSKSSDILRSSVRRSMVTDSKKSHFQTLKEWGRNKFKLSSSSKSPTESRKNESNKENENVDSNVYETITVRKRRSLNREKRPSHERNPSYSSSEKSSVSIPIAKPLSSAVALAVRLRDTSSSQRRFRKSCDNKDEPRSSSGNWSASSESGRASIASEITTHPKSTTSAATSNNSLNLNHPPNSSNSTRKFASVSASDSVTSEGTLTPDIHDIHEDMDSSSVYSCDTEGYYTSFHMDSGLKTLKEEETPVMPFHTTSAFSTPGSPSDALSAESEYELFGKGSTSTTASSAGTVCTTLKAGDSDKSLFVGPSVPERKSSLSKGKDNVAESKEKNNTIKRSPASSKASVIAVIHKQTNGDISPDSGHNTSSSPTQSANSPNGGRSGSEFEYSECSDMEGADRIERIRSKTAINSSRIPSMCVITPPHSDDESVKSFWEKGPPEYIDNMPYISLNDLNAKNISSTTNNFSPNPSVTTGYVTLESLEGMRKPNEIPVSSLNTFRAPSPSGGSVTIKKDEEPKSSPVDPQAAQNQPPFIKASLLPLNVFGKLKLNIPNFSSKVDKNENKVDNNSNEYDEYVTIADIRNNNGKISKRPPVPSSDAYSDTISKKLNDVLTNRIRETEYVSLDELPSNPSPEKTHDSNTSPLEKRHQGARVTLDADGKVVYNSDSLKRKKSAHTTFQPGPFVKSPSETPEQSPLINRRTTPIRPVQQQGNTRPMPPSQYIIHAQSGMASPTITKEALRTPLSTVIAPPSARSMSPGKSTTNNRGAYVHMQKKPSESLTTKGQVLSTNIPTTSAPQQDVRTTTLPPRKSMNLYNAWSAHTDSLATLNYCDYSKFQTFPHRKPDHYRTVPKMPDISVSSKNPNPYEGLFETAAPNGRVICQDQNESLKISPIEPCKPQHMFQSSTPKPPESLKHAINLESKLLSPKKSTMSNEELYAVIHKSRKKLNILTDKEPAGAEEPVVPKEVPAKQLVKSPETGYLKDRSRERASWSPSEDQLDSYPGLSSSPRSRQSWAHSDKKGQIKQTSQMDFKRLLLQQSAKSNITSNNSRKLSAVEQLKLSKQQGPIQTNSSMNILDLSSSPRSLQRKLISTPPKSGVLDKPRSPAKLMSPRSQWRFASPRTDVLSSTILEDCREDESSGSSLEKKSRKNETEENSSRTDNNNISPKLSVSQYIRAKRAQFFSSTPKSDAENVSRFEKNASNNSNSPKDLPALETSF</sequence>
<keyword evidence="2" id="KW-0009">Actin-binding</keyword>
<feature type="compositionally biased region" description="Low complexity" evidence="3">
    <location>
        <begin position="453"/>
        <end position="463"/>
    </location>
</feature>
<dbReference type="GO" id="GO:0005856">
    <property type="term" value="C:cytoskeleton"/>
    <property type="evidence" value="ECO:0007669"/>
    <property type="project" value="UniProtKB-SubCell"/>
</dbReference>
<dbReference type="InterPro" id="IPR028288">
    <property type="entry name" value="SCAR/WAVE_fam"/>
</dbReference>
<dbReference type="GeneID" id="108732268"/>
<feature type="region of interest" description="Disordered" evidence="3">
    <location>
        <begin position="667"/>
        <end position="758"/>
    </location>
</feature>
<feature type="compositionally biased region" description="Basic and acidic residues" evidence="3">
    <location>
        <begin position="1342"/>
        <end position="1351"/>
    </location>
</feature>
<dbReference type="PANTHER" id="PTHR12902">
    <property type="entry name" value="WASP-1"/>
    <property type="match status" value="1"/>
</dbReference>
<feature type="compositionally biased region" description="Polar residues" evidence="3">
    <location>
        <begin position="1423"/>
        <end position="1446"/>
    </location>
</feature>
<feature type="compositionally biased region" description="Low complexity" evidence="3">
    <location>
        <begin position="528"/>
        <end position="550"/>
    </location>
</feature>
<feature type="compositionally biased region" description="Polar residues" evidence="3">
    <location>
        <begin position="699"/>
        <end position="708"/>
    </location>
</feature>
<feature type="region of interest" description="Disordered" evidence="3">
    <location>
        <begin position="1318"/>
        <end position="1387"/>
    </location>
</feature>
<feature type="region of interest" description="Disordered" evidence="3">
    <location>
        <begin position="1423"/>
        <end position="1579"/>
    </location>
</feature>
<feature type="compositionally biased region" description="Polar residues" evidence="3">
    <location>
        <begin position="855"/>
        <end position="871"/>
    </location>
</feature>
<gene>
    <name evidence="5" type="primary">LOC108732268</name>
</gene>